<evidence type="ECO:0000256" key="1">
    <source>
        <dbReference type="SAM" id="SignalP"/>
    </source>
</evidence>
<dbReference type="Proteomes" id="UP001314263">
    <property type="component" value="Unassembled WGS sequence"/>
</dbReference>
<comment type="caution">
    <text evidence="2">The sequence shown here is derived from an EMBL/GenBank/DDBJ whole genome shotgun (WGS) entry which is preliminary data.</text>
</comment>
<protein>
    <submittedName>
        <fullName evidence="2">Uncharacterized protein</fullName>
    </submittedName>
</protein>
<sequence length="314" mass="33271">MGLTKFSVIATAIVLCCVGTAGARRVLRQAAPLSTPSVYSEVPLHLAGDFQQCGGSVNCPVELQNTSLCGDRKYRPCVNPASGCKRYNPYYWQCEPSIPRGNVPLPQPLMPPSVSAPTPSVAPAGAVVHAGPSAPRLAAPAPSMQTMTVDSPPMQIFPGGYYLCKPGQPRKDCLTLQPGRKLLQGRASADAPQAAMSMQQSTGAQTAAYMYFVMPGNTPRDTPKPIERFFMADPTLMTVSTDTGRQLGRQIVPEFGKCGGVAGFCPAPLNCTDAAYLPCSVGSQCVRQNALSWRCMPKTLKAQTTFLAPQLSAG</sequence>
<reference evidence="2 3" key="1">
    <citation type="submission" date="2023-10" db="EMBL/GenBank/DDBJ databases">
        <authorList>
            <person name="Maclean D."/>
            <person name="Macfadyen A."/>
        </authorList>
    </citation>
    <scope>NUCLEOTIDE SEQUENCE [LARGE SCALE GENOMIC DNA]</scope>
</reference>
<keyword evidence="1" id="KW-0732">Signal</keyword>
<gene>
    <name evidence="2" type="ORF">CVIRNUC_008156</name>
</gene>
<proteinExistence type="predicted"/>
<evidence type="ECO:0000313" key="2">
    <source>
        <dbReference type="EMBL" id="CAK0784951.1"/>
    </source>
</evidence>
<feature type="chain" id="PRO_5043998889" evidence="1">
    <location>
        <begin position="24"/>
        <end position="314"/>
    </location>
</feature>
<evidence type="ECO:0000313" key="3">
    <source>
        <dbReference type="Proteomes" id="UP001314263"/>
    </source>
</evidence>
<dbReference type="EMBL" id="CAUYUE010000011">
    <property type="protein sequence ID" value="CAK0784951.1"/>
    <property type="molecule type" value="Genomic_DNA"/>
</dbReference>
<name>A0AAV1IC80_9CHLO</name>
<organism evidence="2 3">
    <name type="scientific">Coccomyxa viridis</name>
    <dbReference type="NCBI Taxonomy" id="1274662"/>
    <lineage>
        <taxon>Eukaryota</taxon>
        <taxon>Viridiplantae</taxon>
        <taxon>Chlorophyta</taxon>
        <taxon>core chlorophytes</taxon>
        <taxon>Trebouxiophyceae</taxon>
        <taxon>Trebouxiophyceae incertae sedis</taxon>
        <taxon>Coccomyxaceae</taxon>
        <taxon>Coccomyxa</taxon>
    </lineage>
</organism>
<accession>A0AAV1IC80</accession>
<feature type="signal peptide" evidence="1">
    <location>
        <begin position="1"/>
        <end position="23"/>
    </location>
</feature>
<keyword evidence="3" id="KW-1185">Reference proteome</keyword>
<dbReference type="AlphaFoldDB" id="A0AAV1IC80"/>